<sequence>MANNYGEAITVVTAVFLGISLTTVLLRCFVRFRVVQAFGWDDTLMVIAAILNIAFATCGFVGVKYGMGKHLDYFLFHYDDFHKALFCFWLGQLFYIAIAIVGKTSIILLLLRITVNRIHISILYATMALNMVAGLVFIFVTIFQCTPVNHFWNRLDQDFGKCIDIGVLIGVAYLCSAVAALTDFIIGLLPAFIIWNLHMSRRNKIAAGMILSLGCIAGIAVIIRFPYLQHYGDKEFLYKTANIAIWSNIEAGLGITAGSLPTLRPLIRFFREASQGSYGRNPDSFPLSTTLENNTQLQQSKLAQEGELRLWPGGRDIEAHGVHTVVVGNGRVAAAPASSSEEDLSPHPSTVMGSRDLGRMRKE</sequence>
<evidence type="ECO:0000256" key="5">
    <source>
        <dbReference type="ARBA" id="ARBA00038359"/>
    </source>
</evidence>
<dbReference type="InterPro" id="IPR049326">
    <property type="entry name" value="Rhodopsin_dom_fungi"/>
</dbReference>
<feature type="domain" description="Rhodopsin" evidence="8">
    <location>
        <begin position="26"/>
        <end position="268"/>
    </location>
</feature>
<evidence type="ECO:0000259" key="8">
    <source>
        <dbReference type="Pfam" id="PF20684"/>
    </source>
</evidence>
<comment type="subcellular location">
    <subcellularLocation>
        <location evidence="1">Membrane</location>
        <topology evidence="1">Multi-pass membrane protein</topology>
    </subcellularLocation>
</comment>
<evidence type="ECO:0000313" key="10">
    <source>
        <dbReference type="Proteomes" id="UP000184300"/>
    </source>
</evidence>
<organism evidence="9 10">
    <name type="scientific">Aspergillus glaucus CBS 516.65</name>
    <dbReference type="NCBI Taxonomy" id="1160497"/>
    <lineage>
        <taxon>Eukaryota</taxon>
        <taxon>Fungi</taxon>
        <taxon>Dikarya</taxon>
        <taxon>Ascomycota</taxon>
        <taxon>Pezizomycotina</taxon>
        <taxon>Eurotiomycetes</taxon>
        <taxon>Eurotiomycetidae</taxon>
        <taxon>Eurotiales</taxon>
        <taxon>Aspergillaceae</taxon>
        <taxon>Aspergillus</taxon>
        <taxon>Aspergillus subgen. Aspergillus</taxon>
    </lineage>
</organism>
<evidence type="ECO:0000256" key="2">
    <source>
        <dbReference type="ARBA" id="ARBA00022692"/>
    </source>
</evidence>
<accession>A0A1L9V5W9</accession>
<dbReference type="AlphaFoldDB" id="A0A1L9V5W9"/>
<feature type="transmembrane region" description="Helical" evidence="7">
    <location>
        <begin position="122"/>
        <end position="143"/>
    </location>
</feature>
<dbReference type="GeneID" id="34458440"/>
<dbReference type="VEuPathDB" id="FungiDB:ASPGLDRAFT_1507035"/>
<evidence type="ECO:0000256" key="7">
    <source>
        <dbReference type="SAM" id="Phobius"/>
    </source>
</evidence>
<dbReference type="EMBL" id="KV878919">
    <property type="protein sequence ID" value="OJJ79308.1"/>
    <property type="molecule type" value="Genomic_DNA"/>
</dbReference>
<dbReference type="Pfam" id="PF20684">
    <property type="entry name" value="Fung_rhodopsin"/>
    <property type="match status" value="1"/>
</dbReference>
<keyword evidence="4 7" id="KW-0472">Membrane</keyword>
<protein>
    <recommendedName>
        <fullName evidence="8">Rhodopsin domain-containing protein</fullName>
    </recommendedName>
</protein>
<feature type="region of interest" description="Disordered" evidence="6">
    <location>
        <begin position="334"/>
        <end position="363"/>
    </location>
</feature>
<feature type="transmembrane region" description="Helical" evidence="7">
    <location>
        <begin position="163"/>
        <end position="193"/>
    </location>
</feature>
<keyword evidence="10" id="KW-1185">Reference proteome</keyword>
<comment type="similarity">
    <text evidence="5">Belongs to the SAT4 family.</text>
</comment>
<dbReference type="PANTHER" id="PTHR33048:SF140">
    <property type="entry name" value="ATPASE, PUTATIVE (EUROFUNG)-RELATED"/>
    <property type="match status" value="1"/>
</dbReference>
<dbReference type="InterPro" id="IPR052337">
    <property type="entry name" value="SAT4-like"/>
</dbReference>
<evidence type="ECO:0000256" key="1">
    <source>
        <dbReference type="ARBA" id="ARBA00004141"/>
    </source>
</evidence>
<proteinExistence type="inferred from homology"/>
<evidence type="ECO:0000313" key="9">
    <source>
        <dbReference type="EMBL" id="OJJ79308.1"/>
    </source>
</evidence>
<reference evidence="10" key="1">
    <citation type="journal article" date="2017" name="Genome Biol.">
        <title>Comparative genomics reveals high biological diversity and specific adaptations in the industrially and medically important fungal genus Aspergillus.</title>
        <authorList>
            <person name="de Vries R.P."/>
            <person name="Riley R."/>
            <person name="Wiebenga A."/>
            <person name="Aguilar-Osorio G."/>
            <person name="Amillis S."/>
            <person name="Uchima C.A."/>
            <person name="Anderluh G."/>
            <person name="Asadollahi M."/>
            <person name="Askin M."/>
            <person name="Barry K."/>
            <person name="Battaglia E."/>
            <person name="Bayram O."/>
            <person name="Benocci T."/>
            <person name="Braus-Stromeyer S.A."/>
            <person name="Caldana C."/>
            <person name="Canovas D."/>
            <person name="Cerqueira G.C."/>
            <person name="Chen F."/>
            <person name="Chen W."/>
            <person name="Choi C."/>
            <person name="Clum A."/>
            <person name="Dos Santos R.A."/>
            <person name="Damasio A.R."/>
            <person name="Diallinas G."/>
            <person name="Emri T."/>
            <person name="Fekete E."/>
            <person name="Flipphi M."/>
            <person name="Freyberg S."/>
            <person name="Gallo A."/>
            <person name="Gournas C."/>
            <person name="Habgood R."/>
            <person name="Hainaut M."/>
            <person name="Harispe M.L."/>
            <person name="Henrissat B."/>
            <person name="Hilden K.S."/>
            <person name="Hope R."/>
            <person name="Hossain A."/>
            <person name="Karabika E."/>
            <person name="Karaffa L."/>
            <person name="Karanyi Z."/>
            <person name="Krasevec N."/>
            <person name="Kuo A."/>
            <person name="Kusch H."/>
            <person name="LaButti K."/>
            <person name="Lagendijk E.L."/>
            <person name="Lapidus A."/>
            <person name="Levasseur A."/>
            <person name="Lindquist E."/>
            <person name="Lipzen A."/>
            <person name="Logrieco A.F."/>
            <person name="MacCabe A."/>
            <person name="Maekelae M.R."/>
            <person name="Malavazi I."/>
            <person name="Melin P."/>
            <person name="Meyer V."/>
            <person name="Mielnichuk N."/>
            <person name="Miskei M."/>
            <person name="Molnar A.P."/>
            <person name="Mule G."/>
            <person name="Ngan C.Y."/>
            <person name="Orejas M."/>
            <person name="Orosz E."/>
            <person name="Ouedraogo J.P."/>
            <person name="Overkamp K.M."/>
            <person name="Park H.-S."/>
            <person name="Perrone G."/>
            <person name="Piumi F."/>
            <person name="Punt P.J."/>
            <person name="Ram A.F."/>
            <person name="Ramon A."/>
            <person name="Rauscher S."/>
            <person name="Record E."/>
            <person name="Riano-Pachon D.M."/>
            <person name="Robert V."/>
            <person name="Roehrig J."/>
            <person name="Ruller R."/>
            <person name="Salamov A."/>
            <person name="Salih N.S."/>
            <person name="Samson R.A."/>
            <person name="Sandor E."/>
            <person name="Sanguinetti M."/>
            <person name="Schuetze T."/>
            <person name="Sepcic K."/>
            <person name="Shelest E."/>
            <person name="Sherlock G."/>
            <person name="Sophianopoulou V."/>
            <person name="Squina F.M."/>
            <person name="Sun H."/>
            <person name="Susca A."/>
            <person name="Todd R.B."/>
            <person name="Tsang A."/>
            <person name="Unkles S.E."/>
            <person name="van de Wiele N."/>
            <person name="van Rossen-Uffink D."/>
            <person name="Oliveira J.V."/>
            <person name="Vesth T.C."/>
            <person name="Visser J."/>
            <person name="Yu J.-H."/>
            <person name="Zhou M."/>
            <person name="Andersen M.R."/>
            <person name="Archer D.B."/>
            <person name="Baker S.E."/>
            <person name="Benoit I."/>
            <person name="Brakhage A.A."/>
            <person name="Braus G.H."/>
            <person name="Fischer R."/>
            <person name="Frisvad J.C."/>
            <person name="Goldman G.H."/>
            <person name="Houbraken J."/>
            <person name="Oakley B."/>
            <person name="Pocsi I."/>
            <person name="Scazzocchio C."/>
            <person name="Seiboth B."/>
            <person name="vanKuyk P.A."/>
            <person name="Wortman J."/>
            <person name="Dyer P.S."/>
            <person name="Grigoriev I.V."/>
        </authorList>
    </citation>
    <scope>NUCLEOTIDE SEQUENCE [LARGE SCALE GENOMIC DNA]</scope>
    <source>
        <strain evidence="10">CBS 516.65</strain>
    </source>
</reference>
<dbReference type="OrthoDB" id="3897607at2759"/>
<dbReference type="RefSeq" id="XP_022396006.1">
    <property type="nucleotide sequence ID" value="XM_022542179.1"/>
</dbReference>
<dbReference type="Proteomes" id="UP000184300">
    <property type="component" value="Unassembled WGS sequence"/>
</dbReference>
<keyword evidence="2 7" id="KW-0812">Transmembrane</keyword>
<dbReference type="GO" id="GO:0016020">
    <property type="term" value="C:membrane"/>
    <property type="evidence" value="ECO:0007669"/>
    <property type="project" value="UniProtKB-SubCell"/>
</dbReference>
<dbReference type="PANTHER" id="PTHR33048">
    <property type="entry name" value="PTH11-LIKE INTEGRAL MEMBRANE PROTEIN (AFU_ORTHOLOGUE AFUA_5G11245)"/>
    <property type="match status" value="1"/>
</dbReference>
<feature type="transmembrane region" description="Helical" evidence="7">
    <location>
        <begin position="205"/>
        <end position="223"/>
    </location>
</feature>
<evidence type="ECO:0000256" key="6">
    <source>
        <dbReference type="SAM" id="MobiDB-lite"/>
    </source>
</evidence>
<keyword evidence="3 7" id="KW-1133">Transmembrane helix</keyword>
<feature type="transmembrane region" description="Helical" evidence="7">
    <location>
        <begin position="83"/>
        <end position="110"/>
    </location>
</feature>
<evidence type="ECO:0000256" key="4">
    <source>
        <dbReference type="ARBA" id="ARBA00023136"/>
    </source>
</evidence>
<evidence type="ECO:0000256" key="3">
    <source>
        <dbReference type="ARBA" id="ARBA00022989"/>
    </source>
</evidence>
<feature type="transmembrane region" description="Helical" evidence="7">
    <location>
        <begin position="6"/>
        <end position="30"/>
    </location>
</feature>
<feature type="transmembrane region" description="Helical" evidence="7">
    <location>
        <begin position="42"/>
        <end position="63"/>
    </location>
</feature>
<name>A0A1L9V5W9_ASPGL</name>
<gene>
    <name evidence="9" type="ORF">ASPGLDRAFT_1507035</name>
</gene>